<organism evidence="3 4">
    <name type="scientific">Musa acuminata subsp. malaccensis</name>
    <name type="common">Wild banana</name>
    <name type="synonym">Musa malaccensis</name>
    <dbReference type="NCBI Taxonomy" id="214687"/>
    <lineage>
        <taxon>Eukaryota</taxon>
        <taxon>Viridiplantae</taxon>
        <taxon>Streptophyta</taxon>
        <taxon>Embryophyta</taxon>
        <taxon>Tracheophyta</taxon>
        <taxon>Spermatophyta</taxon>
        <taxon>Magnoliopsida</taxon>
        <taxon>Liliopsida</taxon>
        <taxon>Zingiberales</taxon>
        <taxon>Musaceae</taxon>
        <taxon>Musa</taxon>
    </lineage>
</organism>
<evidence type="ECO:0000313" key="3">
    <source>
        <dbReference type="EnsemblPlants" id="Ma04_p35700.1"/>
    </source>
</evidence>
<dbReference type="Proteomes" id="UP000012960">
    <property type="component" value="Unplaced"/>
</dbReference>
<evidence type="ECO:0000256" key="1">
    <source>
        <dbReference type="SAM" id="Phobius"/>
    </source>
</evidence>
<keyword evidence="1" id="KW-0472">Membrane</keyword>
<evidence type="ECO:0000313" key="2">
    <source>
        <dbReference type="EMBL" id="CAG1844372.1"/>
    </source>
</evidence>
<dbReference type="EMBL" id="HG996469">
    <property type="protein sequence ID" value="CAG1844372.1"/>
    <property type="molecule type" value="Genomic_DNA"/>
</dbReference>
<dbReference type="AlphaFoldDB" id="A0A804IXK7"/>
<accession>A0A804IXK7</accession>
<dbReference type="EnsemblPlants" id="Ma04_t35700.1">
    <property type="protein sequence ID" value="Ma04_p35700.1"/>
    <property type="gene ID" value="Ma04_g35700"/>
</dbReference>
<evidence type="ECO:0000313" key="4">
    <source>
        <dbReference type="Proteomes" id="UP000012960"/>
    </source>
</evidence>
<protein>
    <submittedName>
        <fullName evidence="2">(wild Malaysian banana) hypothetical protein</fullName>
    </submittedName>
</protein>
<keyword evidence="4" id="KW-1185">Reference proteome</keyword>
<feature type="transmembrane region" description="Helical" evidence="1">
    <location>
        <begin position="28"/>
        <end position="49"/>
    </location>
</feature>
<dbReference type="Gramene" id="Ma04_t35700.1">
    <property type="protein sequence ID" value="Ma04_p35700.1"/>
    <property type="gene ID" value="Ma04_g35700"/>
</dbReference>
<dbReference type="InParanoid" id="A0A804IXK7"/>
<reference evidence="2" key="1">
    <citation type="submission" date="2021-03" db="EMBL/GenBank/DDBJ databases">
        <authorList>
            <consortium name="Genoscope - CEA"/>
            <person name="William W."/>
        </authorList>
    </citation>
    <scope>NUCLEOTIDE SEQUENCE</scope>
    <source>
        <strain evidence="2">Doubled-haploid Pahang</strain>
    </source>
</reference>
<proteinExistence type="predicted"/>
<gene>
    <name evidence="2" type="ORF">GSMUA_141670.1</name>
</gene>
<reference evidence="3" key="2">
    <citation type="submission" date="2021-05" db="UniProtKB">
        <authorList>
            <consortium name="EnsemblPlants"/>
        </authorList>
    </citation>
    <scope>IDENTIFICATION</scope>
    <source>
        <strain evidence="3">subsp. malaccensis</strain>
    </source>
</reference>
<keyword evidence="1" id="KW-0812">Transmembrane</keyword>
<keyword evidence="1" id="KW-1133">Transmembrane helix</keyword>
<sequence length="65" mass="7722">MRERRKRGGQEELAVDKEKRERNDSLNLLLNFLLIVILNPLSTLFGTLLRTMTMMRKCDTHYQTL</sequence>
<name>A0A804IXK7_MUSAM</name>